<accession>A0ACB8S7E8</accession>
<evidence type="ECO:0000313" key="1">
    <source>
        <dbReference type="EMBL" id="KAI0051745.1"/>
    </source>
</evidence>
<name>A0ACB8S7E8_9AGAM</name>
<reference evidence="1" key="2">
    <citation type="journal article" date="2022" name="New Phytol.">
        <title>Evolutionary transition to the ectomycorrhizal habit in the genomes of a hyperdiverse lineage of mushroom-forming fungi.</title>
        <authorList>
            <person name="Looney B."/>
            <person name="Miyauchi S."/>
            <person name="Morin E."/>
            <person name="Drula E."/>
            <person name="Courty P.E."/>
            <person name="Kohler A."/>
            <person name="Kuo A."/>
            <person name="LaButti K."/>
            <person name="Pangilinan J."/>
            <person name="Lipzen A."/>
            <person name="Riley R."/>
            <person name="Andreopoulos W."/>
            <person name="He G."/>
            <person name="Johnson J."/>
            <person name="Nolan M."/>
            <person name="Tritt A."/>
            <person name="Barry K.W."/>
            <person name="Grigoriev I.V."/>
            <person name="Nagy L.G."/>
            <person name="Hibbett D."/>
            <person name="Henrissat B."/>
            <person name="Matheny P.B."/>
            <person name="Labbe J."/>
            <person name="Martin F.M."/>
        </authorList>
    </citation>
    <scope>NUCLEOTIDE SEQUENCE</scope>
    <source>
        <strain evidence="1">FP105234-sp</strain>
    </source>
</reference>
<sequence>MSPYPPRPSTHRRRSLSASASASPSSSRRILDDPWRPSTKRAHPAPSSRDLALPHKWDVDLWRRGKRPRMDQTPSPPSPADMDIEYSSMQTPFASPRKRKHTFASTSAAFNFFPARSPRTSTSSPPHPKPPSPTHSELSAMHSNAFCDLARSVTENGDGLVQRMRAFEAAGTGIPHPSLRSQPPPSAYHRRGRPSPPRSPVFSLAGDEENVEEDEDEDDVQIFSGDASEHVPLIWASSPPKKRARSLGQMDLDSPPAPLPIPIARATPALSHTVSSSTNSSLVSLPLAFAPGPADVASREEKAIAALNLALASGAASLVDYGAVQEALGVRGLGASEDISEVGEMWH</sequence>
<comment type="caution">
    <text evidence="1">The sequence shown here is derived from an EMBL/GenBank/DDBJ whole genome shotgun (WGS) entry which is preliminary data.</text>
</comment>
<dbReference type="Proteomes" id="UP000814033">
    <property type="component" value="Unassembled WGS sequence"/>
</dbReference>
<gene>
    <name evidence="1" type="ORF">FA95DRAFT_1602502</name>
</gene>
<dbReference type="EMBL" id="MU275850">
    <property type="protein sequence ID" value="KAI0051745.1"/>
    <property type="molecule type" value="Genomic_DNA"/>
</dbReference>
<evidence type="ECO:0000313" key="2">
    <source>
        <dbReference type="Proteomes" id="UP000814033"/>
    </source>
</evidence>
<reference evidence="1" key="1">
    <citation type="submission" date="2021-02" db="EMBL/GenBank/DDBJ databases">
        <authorList>
            <consortium name="DOE Joint Genome Institute"/>
            <person name="Ahrendt S."/>
            <person name="Looney B.P."/>
            <person name="Miyauchi S."/>
            <person name="Morin E."/>
            <person name="Drula E."/>
            <person name="Courty P.E."/>
            <person name="Chicoki N."/>
            <person name="Fauchery L."/>
            <person name="Kohler A."/>
            <person name="Kuo A."/>
            <person name="Labutti K."/>
            <person name="Pangilinan J."/>
            <person name="Lipzen A."/>
            <person name="Riley R."/>
            <person name="Andreopoulos W."/>
            <person name="He G."/>
            <person name="Johnson J."/>
            <person name="Barry K.W."/>
            <person name="Grigoriev I.V."/>
            <person name="Nagy L."/>
            <person name="Hibbett D."/>
            <person name="Henrissat B."/>
            <person name="Matheny P.B."/>
            <person name="Labbe J."/>
            <person name="Martin F."/>
        </authorList>
    </citation>
    <scope>NUCLEOTIDE SEQUENCE</scope>
    <source>
        <strain evidence="1">FP105234-sp</strain>
    </source>
</reference>
<keyword evidence="2" id="KW-1185">Reference proteome</keyword>
<organism evidence="1 2">
    <name type="scientific">Auriscalpium vulgare</name>
    <dbReference type="NCBI Taxonomy" id="40419"/>
    <lineage>
        <taxon>Eukaryota</taxon>
        <taxon>Fungi</taxon>
        <taxon>Dikarya</taxon>
        <taxon>Basidiomycota</taxon>
        <taxon>Agaricomycotina</taxon>
        <taxon>Agaricomycetes</taxon>
        <taxon>Russulales</taxon>
        <taxon>Auriscalpiaceae</taxon>
        <taxon>Auriscalpium</taxon>
    </lineage>
</organism>
<proteinExistence type="predicted"/>
<protein>
    <submittedName>
        <fullName evidence="1">Uncharacterized protein</fullName>
    </submittedName>
</protein>